<protein>
    <submittedName>
        <fullName evidence="1">Uncharacterized protein</fullName>
    </submittedName>
</protein>
<gene>
    <name evidence="1" type="ORF">LCGC14_2268460</name>
</gene>
<sequence>CLLTRKSEEFIELIRKELPEVLEIESKDILEFLQKCKPKSVNADFTASIKGKQKKINPCPEEWEKLVSSLEDKYQNGREQLLKGERRKLGEYLVSEDYEPWPNTITWHLLGLPQRGIETRGVTGLATGMYRRWGFIRPENPFDEYKKNIMVGHMSPRPNMIFCMPRWMQTK</sequence>
<comment type="caution">
    <text evidence="1">The sequence shown here is derived from an EMBL/GenBank/DDBJ whole genome shotgun (WGS) entry which is preliminary data.</text>
</comment>
<reference evidence="1" key="1">
    <citation type="journal article" date="2015" name="Nature">
        <title>Complex archaea that bridge the gap between prokaryotes and eukaryotes.</title>
        <authorList>
            <person name="Spang A."/>
            <person name="Saw J.H."/>
            <person name="Jorgensen S.L."/>
            <person name="Zaremba-Niedzwiedzka K."/>
            <person name="Martijn J."/>
            <person name="Lind A.E."/>
            <person name="van Eijk R."/>
            <person name="Schleper C."/>
            <person name="Guy L."/>
            <person name="Ettema T.J."/>
        </authorList>
    </citation>
    <scope>NUCLEOTIDE SEQUENCE</scope>
</reference>
<evidence type="ECO:0000313" key="1">
    <source>
        <dbReference type="EMBL" id="KKL54137.1"/>
    </source>
</evidence>
<name>A0A0F9FSQ3_9ZZZZ</name>
<dbReference type="EMBL" id="LAZR01031306">
    <property type="protein sequence ID" value="KKL54137.1"/>
    <property type="molecule type" value="Genomic_DNA"/>
</dbReference>
<feature type="non-terminal residue" evidence="1">
    <location>
        <position position="1"/>
    </location>
</feature>
<proteinExistence type="predicted"/>
<accession>A0A0F9FSQ3</accession>
<dbReference type="AlphaFoldDB" id="A0A0F9FSQ3"/>
<organism evidence="1">
    <name type="scientific">marine sediment metagenome</name>
    <dbReference type="NCBI Taxonomy" id="412755"/>
    <lineage>
        <taxon>unclassified sequences</taxon>
        <taxon>metagenomes</taxon>
        <taxon>ecological metagenomes</taxon>
    </lineage>
</organism>